<accession>A0ACC0WSW3</accession>
<evidence type="ECO:0000313" key="2">
    <source>
        <dbReference type="Proteomes" id="UP001163321"/>
    </source>
</evidence>
<dbReference type="EMBL" id="CM047580">
    <property type="protein sequence ID" value="KAI9921954.1"/>
    <property type="molecule type" value="Genomic_DNA"/>
</dbReference>
<reference evidence="1 2" key="1">
    <citation type="journal article" date="2022" name="bioRxiv">
        <title>The genome of the oomycete Peronosclerospora sorghi, a cosmopolitan pathogen of maize and sorghum, is inflated with dispersed pseudogenes.</title>
        <authorList>
            <person name="Fletcher K."/>
            <person name="Martin F."/>
            <person name="Isakeit T."/>
            <person name="Cavanaugh K."/>
            <person name="Magill C."/>
            <person name="Michelmore R."/>
        </authorList>
    </citation>
    <scope>NUCLEOTIDE SEQUENCE [LARGE SCALE GENOMIC DNA]</scope>
    <source>
        <strain evidence="1">P6</strain>
    </source>
</reference>
<comment type="caution">
    <text evidence="1">The sequence shown here is derived from an EMBL/GenBank/DDBJ whole genome shotgun (WGS) entry which is preliminary data.</text>
</comment>
<evidence type="ECO:0000313" key="1">
    <source>
        <dbReference type="EMBL" id="KAI9921954.1"/>
    </source>
</evidence>
<organism evidence="1 2">
    <name type="scientific">Peronosclerospora sorghi</name>
    <dbReference type="NCBI Taxonomy" id="230839"/>
    <lineage>
        <taxon>Eukaryota</taxon>
        <taxon>Sar</taxon>
        <taxon>Stramenopiles</taxon>
        <taxon>Oomycota</taxon>
        <taxon>Peronosporomycetes</taxon>
        <taxon>Peronosporales</taxon>
        <taxon>Peronosporaceae</taxon>
        <taxon>Peronosclerospora</taxon>
    </lineage>
</organism>
<proteinExistence type="predicted"/>
<gene>
    <name evidence="1" type="ORF">PsorP6_000249</name>
</gene>
<keyword evidence="2" id="KW-1185">Reference proteome</keyword>
<dbReference type="Proteomes" id="UP001163321">
    <property type="component" value="Chromosome 1"/>
</dbReference>
<sequence length="98" mass="11170">MTNAFDDVLSTNELSVLFAIGYKRAMTVIDKRLSDQILLLLLTNFHDSRWVRVVLGWVNSTTATHCILVATYNLTNLVLFFSDAAPSSFRRIIFHLHV</sequence>
<protein>
    <submittedName>
        <fullName evidence="1">Uncharacterized protein</fullName>
    </submittedName>
</protein>
<name>A0ACC0WSW3_9STRA</name>